<name>A0A2A4F6E5_9BURK</name>
<dbReference type="EMBL" id="MTZV01000001">
    <property type="protein sequence ID" value="PCE28705.1"/>
    <property type="molecule type" value="Genomic_DNA"/>
</dbReference>
<dbReference type="Proteomes" id="UP000218022">
    <property type="component" value="Unassembled WGS sequence"/>
</dbReference>
<comment type="caution">
    <text evidence="1">The sequence shown here is derived from an EMBL/GenBank/DDBJ whole genome shotgun (WGS) entry which is preliminary data.</text>
</comment>
<sequence length="74" mass="8440">MKLWIQPCSNCADLHGRPATTDAHEHLAKVSTDMNNDVVLEEHYVCKRCDSAFARIMSGELRMQIWMLLNAGQH</sequence>
<evidence type="ECO:0000313" key="1">
    <source>
        <dbReference type="EMBL" id="PCE28705.1"/>
    </source>
</evidence>
<protein>
    <submittedName>
        <fullName evidence="1">Uncharacterized protein</fullName>
    </submittedName>
</protein>
<gene>
    <name evidence="1" type="ORF">BWP39_00510</name>
</gene>
<proteinExistence type="predicted"/>
<dbReference type="AlphaFoldDB" id="A0A2A4F6E5"/>
<organism evidence="1 2">
    <name type="scientific">Paraburkholderia acidicola</name>
    <dbReference type="NCBI Taxonomy" id="1912599"/>
    <lineage>
        <taxon>Bacteria</taxon>
        <taxon>Pseudomonadati</taxon>
        <taxon>Pseudomonadota</taxon>
        <taxon>Betaproteobacteria</taxon>
        <taxon>Burkholderiales</taxon>
        <taxon>Burkholderiaceae</taxon>
        <taxon>Paraburkholderia</taxon>
    </lineage>
</organism>
<evidence type="ECO:0000313" key="2">
    <source>
        <dbReference type="Proteomes" id="UP000218022"/>
    </source>
</evidence>
<reference evidence="1 2" key="1">
    <citation type="submission" date="2017-01" db="EMBL/GenBank/DDBJ databases">
        <title>Whole-Genome Shotgun Sequencing of Two beta-Proteobacterial Species in Search of the Bulgecin Biosynthetic Cluster.</title>
        <authorList>
            <person name="Horsman M.E."/>
            <person name="Marous D.R."/>
            <person name="Li R."/>
            <person name="Oliver R.A."/>
            <person name="Byun B."/>
            <person name="Emrich S.J."/>
            <person name="Boggess B."/>
            <person name="Townsend C.A."/>
            <person name="Mobashery S."/>
        </authorList>
    </citation>
    <scope>NUCLEOTIDE SEQUENCE [LARGE SCALE GENOMIC DNA]</scope>
    <source>
        <strain evidence="1 2">ATCC 31363</strain>
    </source>
</reference>
<accession>A0A2A4F6E5</accession>